<dbReference type="eggNOG" id="COG1283">
    <property type="taxonomic scope" value="Bacteria"/>
</dbReference>
<dbReference type="InterPro" id="IPR026022">
    <property type="entry name" value="PhoU_dom"/>
</dbReference>
<feature type="transmembrane region" description="Helical" evidence="6">
    <location>
        <begin position="140"/>
        <end position="158"/>
    </location>
</feature>
<feature type="transmembrane region" description="Helical" evidence="6">
    <location>
        <begin position="6"/>
        <end position="25"/>
    </location>
</feature>
<dbReference type="GO" id="GO:0005886">
    <property type="term" value="C:plasma membrane"/>
    <property type="evidence" value="ECO:0007669"/>
    <property type="project" value="UniProtKB-SubCell"/>
</dbReference>
<dbReference type="AlphaFoldDB" id="B4SGT9"/>
<dbReference type="OrthoDB" id="9763003at2"/>
<evidence type="ECO:0000256" key="4">
    <source>
        <dbReference type="ARBA" id="ARBA00022989"/>
    </source>
</evidence>
<sequence>MDEMISPVGIAVLFAGGLALFLYGIRMLSSGLKKASGERVRLLISKVTGNSLYGLLAGAFASMVVQSSSTIIAILVGLVQSRLMSYSQALSVILGAEIGTTAMAQLVAFRLHDYALIIFAAGFALHSLGKTEPLRFSGEALSGFGLLFFGLKLMSEAVAPLESYAPFLSLLRYLENPFLGVAAGMLLTALMQSSSAFIGILITLALQGVLTLEAGVALLLGANIGTCITSVLASAGMQRAAKRVALSQVLFNVAGVLIFFPFIPQFAEFIRALSPSAESFGAGRLAHEVPRQIANAHSLLNIFMALLFLPFLSLFDRLVYRLLPDDPEETRLIPAVWYLKESALSTPLLALSYVRAEVARMGSIAAKMVRASLYPFINSDLGHDVVFPRLSVIKGMSMREEKLDFLESRISDYLIKITRSSLNEEESREVFALMNIVKGLESIGDVIETLEGKMLEKKRGVESDLSQAGKDELMEIHNLVCLEIEELAHALKQMDRVRAGALLEGEERFKRLVEQAEVAHLKRVFLLPEAEITHDIHMELIYLLEQIHHYGKSIARSIVNVGEG</sequence>
<dbReference type="Pfam" id="PF02690">
    <property type="entry name" value="Na_Pi_cotrans"/>
    <property type="match status" value="2"/>
</dbReference>
<dbReference type="EMBL" id="CP001110">
    <property type="protein sequence ID" value="ACF43502.1"/>
    <property type="molecule type" value="Genomic_DNA"/>
</dbReference>
<dbReference type="InterPro" id="IPR004633">
    <property type="entry name" value="NaPi_cotrn-rel/YqeW-like"/>
</dbReference>
<feature type="transmembrane region" description="Helical" evidence="6">
    <location>
        <begin position="214"/>
        <end position="237"/>
    </location>
</feature>
<feature type="transmembrane region" description="Helical" evidence="6">
    <location>
        <begin position="52"/>
        <end position="79"/>
    </location>
</feature>
<name>B4SGT9_PELPB</name>
<accession>B4SGT9</accession>
<evidence type="ECO:0000256" key="6">
    <source>
        <dbReference type="SAM" id="Phobius"/>
    </source>
</evidence>
<evidence type="ECO:0000313" key="8">
    <source>
        <dbReference type="EMBL" id="ACF43502.1"/>
    </source>
</evidence>
<dbReference type="Pfam" id="PF01895">
    <property type="entry name" value="PhoU"/>
    <property type="match status" value="1"/>
</dbReference>
<dbReference type="NCBIfam" id="TIGR00704">
    <property type="entry name" value="NaPi_cotrn_rel"/>
    <property type="match status" value="1"/>
</dbReference>
<dbReference type="NCBIfam" id="NF037997">
    <property type="entry name" value="Na_Pi_symport"/>
    <property type="match status" value="1"/>
</dbReference>
<dbReference type="STRING" id="324925.Ppha_1230"/>
<feature type="domain" description="PhoU" evidence="7">
    <location>
        <begin position="359"/>
        <end position="447"/>
    </location>
</feature>
<evidence type="ECO:0000313" key="9">
    <source>
        <dbReference type="Proteomes" id="UP000002724"/>
    </source>
</evidence>
<dbReference type="GO" id="GO:0044341">
    <property type="term" value="P:sodium-dependent phosphate transport"/>
    <property type="evidence" value="ECO:0007669"/>
    <property type="project" value="InterPro"/>
</dbReference>
<dbReference type="Proteomes" id="UP000002724">
    <property type="component" value="Chromosome"/>
</dbReference>
<dbReference type="PANTHER" id="PTHR10010">
    <property type="entry name" value="SOLUTE CARRIER FAMILY 34 SODIUM PHOSPHATE , MEMBER 2-RELATED"/>
    <property type="match status" value="1"/>
</dbReference>
<keyword evidence="3 6" id="KW-0812">Transmembrane</keyword>
<dbReference type="RefSeq" id="WP_012507994.1">
    <property type="nucleotide sequence ID" value="NC_011060.1"/>
</dbReference>
<gene>
    <name evidence="8" type="ordered locus">Ppha_1230</name>
</gene>
<keyword evidence="9" id="KW-1185">Reference proteome</keyword>
<feature type="transmembrane region" description="Helical" evidence="6">
    <location>
        <begin position="293"/>
        <end position="315"/>
    </location>
</feature>
<keyword evidence="2" id="KW-1003">Cell membrane</keyword>
<feature type="transmembrane region" description="Helical" evidence="6">
    <location>
        <begin position="111"/>
        <end position="128"/>
    </location>
</feature>
<keyword evidence="5 6" id="KW-0472">Membrane</keyword>
<evidence type="ECO:0000256" key="2">
    <source>
        <dbReference type="ARBA" id="ARBA00022475"/>
    </source>
</evidence>
<evidence type="ECO:0000256" key="3">
    <source>
        <dbReference type="ARBA" id="ARBA00022692"/>
    </source>
</evidence>
<dbReference type="Gene3D" id="1.20.58.220">
    <property type="entry name" value="Phosphate transport system protein phou homolog 2, domain 2"/>
    <property type="match status" value="1"/>
</dbReference>
<reference evidence="8 9" key="1">
    <citation type="submission" date="2008-06" db="EMBL/GenBank/DDBJ databases">
        <title>Complete sequence of Pelodictyon phaeoclathratiforme BU-1.</title>
        <authorList>
            <consortium name="US DOE Joint Genome Institute"/>
            <person name="Lucas S."/>
            <person name="Copeland A."/>
            <person name="Lapidus A."/>
            <person name="Glavina del Rio T."/>
            <person name="Dalin E."/>
            <person name="Tice H."/>
            <person name="Bruce D."/>
            <person name="Goodwin L."/>
            <person name="Pitluck S."/>
            <person name="Schmutz J."/>
            <person name="Larimer F."/>
            <person name="Land M."/>
            <person name="Hauser L."/>
            <person name="Kyrpides N."/>
            <person name="Mikhailova N."/>
            <person name="Liu Z."/>
            <person name="Li T."/>
            <person name="Zhao F."/>
            <person name="Overmann J."/>
            <person name="Bryant D.A."/>
            <person name="Richardson P."/>
        </authorList>
    </citation>
    <scope>NUCLEOTIDE SEQUENCE [LARGE SCALE GENOMIC DNA]</scope>
    <source>
        <strain evidence="9">DSM 5477 / BU-1</strain>
    </source>
</reference>
<organism evidence="8 9">
    <name type="scientific">Pelodictyon phaeoclathratiforme (strain DSM 5477 / BU-1)</name>
    <dbReference type="NCBI Taxonomy" id="324925"/>
    <lineage>
        <taxon>Bacteria</taxon>
        <taxon>Pseudomonadati</taxon>
        <taxon>Chlorobiota</taxon>
        <taxon>Chlorobiia</taxon>
        <taxon>Chlorobiales</taxon>
        <taxon>Chlorobiaceae</taxon>
        <taxon>Chlorobium/Pelodictyon group</taxon>
        <taxon>Pelodictyon</taxon>
    </lineage>
</organism>
<dbReference type="KEGG" id="pph:Ppha_1230"/>
<dbReference type="SUPFAM" id="SSF109755">
    <property type="entry name" value="PhoU-like"/>
    <property type="match status" value="1"/>
</dbReference>
<dbReference type="GO" id="GO:0005436">
    <property type="term" value="F:sodium:phosphate symporter activity"/>
    <property type="evidence" value="ECO:0007669"/>
    <property type="project" value="InterPro"/>
</dbReference>
<evidence type="ECO:0000256" key="1">
    <source>
        <dbReference type="ARBA" id="ARBA00004651"/>
    </source>
</evidence>
<dbReference type="HOGENOM" id="CLU_025623_0_1_10"/>
<dbReference type="InterPro" id="IPR038078">
    <property type="entry name" value="PhoU-like_sf"/>
</dbReference>
<feature type="transmembrane region" description="Helical" evidence="6">
    <location>
        <begin position="249"/>
        <end position="273"/>
    </location>
</feature>
<dbReference type="PANTHER" id="PTHR10010:SF46">
    <property type="entry name" value="SODIUM-DEPENDENT PHOSPHATE TRANSPORT PROTEIN 2B"/>
    <property type="match status" value="1"/>
</dbReference>
<evidence type="ECO:0000259" key="7">
    <source>
        <dbReference type="Pfam" id="PF01895"/>
    </source>
</evidence>
<evidence type="ECO:0000256" key="5">
    <source>
        <dbReference type="ARBA" id="ARBA00023136"/>
    </source>
</evidence>
<keyword evidence="4 6" id="KW-1133">Transmembrane helix</keyword>
<proteinExistence type="predicted"/>
<comment type="subcellular location">
    <subcellularLocation>
        <location evidence="1">Cell membrane</location>
        <topology evidence="1">Multi-pass membrane protein</topology>
    </subcellularLocation>
</comment>
<dbReference type="InterPro" id="IPR003841">
    <property type="entry name" value="Na/Pi_transpt"/>
</dbReference>
<protein>
    <submittedName>
        <fullName evidence="8">Na/Pi-cotransporter II-related protein</fullName>
    </submittedName>
</protein>
<feature type="transmembrane region" description="Helical" evidence="6">
    <location>
        <begin position="178"/>
        <end position="202"/>
    </location>
</feature>